<name>A0A7W5DZK4_9BACT</name>
<comment type="caution">
    <text evidence="11">The sequence shown here is derived from an EMBL/GenBank/DDBJ whole genome shotgun (WGS) entry which is preliminary data.</text>
</comment>
<organism evidence="11 12">
    <name type="scientific">Aporhodopirellula rubra</name>
    <dbReference type="NCBI Taxonomy" id="980271"/>
    <lineage>
        <taxon>Bacteria</taxon>
        <taxon>Pseudomonadati</taxon>
        <taxon>Planctomycetota</taxon>
        <taxon>Planctomycetia</taxon>
        <taxon>Pirellulales</taxon>
        <taxon>Pirellulaceae</taxon>
        <taxon>Aporhodopirellula</taxon>
    </lineage>
</organism>
<dbReference type="InterPro" id="IPR028896">
    <property type="entry name" value="GcvT/YgfZ/DmdA"/>
</dbReference>
<proteinExistence type="inferred from homology"/>
<evidence type="ECO:0000256" key="4">
    <source>
        <dbReference type="ARBA" id="ARBA00022679"/>
    </source>
</evidence>
<dbReference type="Gene3D" id="3.30.1360.120">
    <property type="entry name" value="Probable tRNA modification gtpase trme, domain 1"/>
    <property type="match status" value="1"/>
</dbReference>
<keyword evidence="4 11" id="KW-0808">Transferase</keyword>
<evidence type="ECO:0000256" key="2">
    <source>
        <dbReference type="ARBA" id="ARBA00012616"/>
    </source>
</evidence>
<feature type="domain" description="GCVT N-terminal" evidence="9">
    <location>
        <begin position="24"/>
        <end position="304"/>
    </location>
</feature>
<dbReference type="GO" id="GO:0006546">
    <property type="term" value="P:glycine catabolic process"/>
    <property type="evidence" value="ECO:0007669"/>
    <property type="project" value="InterPro"/>
</dbReference>
<dbReference type="EC" id="2.1.2.10" evidence="2"/>
<evidence type="ECO:0000259" key="9">
    <source>
        <dbReference type="Pfam" id="PF01571"/>
    </source>
</evidence>
<evidence type="ECO:0000256" key="7">
    <source>
        <dbReference type="PIRSR" id="PIRSR006487-1"/>
    </source>
</evidence>
<feature type="domain" description="Aminomethyltransferase C-terminal" evidence="10">
    <location>
        <begin position="325"/>
        <end position="402"/>
    </location>
</feature>
<dbReference type="PIRSF" id="PIRSF006487">
    <property type="entry name" value="GcvT"/>
    <property type="match status" value="1"/>
</dbReference>
<dbReference type="GO" id="GO:0032259">
    <property type="term" value="P:methylation"/>
    <property type="evidence" value="ECO:0007669"/>
    <property type="project" value="UniProtKB-KW"/>
</dbReference>
<dbReference type="GO" id="GO:0008483">
    <property type="term" value="F:transaminase activity"/>
    <property type="evidence" value="ECO:0007669"/>
    <property type="project" value="UniProtKB-KW"/>
</dbReference>
<evidence type="ECO:0000313" key="11">
    <source>
        <dbReference type="EMBL" id="MBB3207109.1"/>
    </source>
</evidence>
<dbReference type="InterPro" id="IPR027266">
    <property type="entry name" value="TrmE/GcvT-like"/>
</dbReference>
<comment type="catalytic activity">
    <reaction evidence="6">
        <text>N(6)-[(R)-S(8)-aminomethyldihydrolipoyl]-L-lysyl-[protein] + (6S)-5,6,7,8-tetrahydrofolate = N(6)-[(R)-dihydrolipoyl]-L-lysyl-[protein] + (6R)-5,10-methylene-5,6,7,8-tetrahydrofolate + NH4(+)</text>
        <dbReference type="Rhea" id="RHEA:16945"/>
        <dbReference type="Rhea" id="RHEA-COMP:10475"/>
        <dbReference type="Rhea" id="RHEA-COMP:10492"/>
        <dbReference type="ChEBI" id="CHEBI:15636"/>
        <dbReference type="ChEBI" id="CHEBI:28938"/>
        <dbReference type="ChEBI" id="CHEBI:57453"/>
        <dbReference type="ChEBI" id="CHEBI:83100"/>
        <dbReference type="ChEBI" id="CHEBI:83143"/>
        <dbReference type="EC" id="2.1.2.10"/>
    </reaction>
</comment>
<dbReference type="NCBIfam" id="TIGR00528">
    <property type="entry name" value="gcvT"/>
    <property type="match status" value="1"/>
</dbReference>
<dbReference type="Gene3D" id="4.10.1250.10">
    <property type="entry name" value="Aminomethyltransferase fragment"/>
    <property type="match status" value="1"/>
</dbReference>
<dbReference type="PANTHER" id="PTHR43757">
    <property type="entry name" value="AMINOMETHYLTRANSFERASE"/>
    <property type="match status" value="1"/>
</dbReference>
<evidence type="ECO:0000259" key="10">
    <source>
        <dbReference type="Pfam" id="PF08669"/>
    </source>
</evidence>
<evidence type="ECO:0000256" key="3">
    <source>
        <dbReference type="ARBA" id="ARBA00022576"/>
    </source>
</evidence>
<dbReference type="GO" id="GO:0005960">
    <property type="term" value="C:glycine cleavage complex"/>
    <property type="evidence" value="ECO:0007669"/>
    <property type="project" value="InterPro"/>
</dbReference>
<keyword evidence="3" id="KW-0032">Aminotransferase</keyword>
<dbReference type="EMBL" id="JACHXU010000009">
    <property type="protein sequence ID" value="MBB3207109.1"/>
    <property type="molecule type" value="Genomic_DNA"/>
</dbReference>
<dbReference type="GO" id="GO:0004047">
    <property type="term" value="F:aminomethyltransferase activity"/>
    <property type="evidence" value="ECO:0007669"/>
    <property type="project" value="UniProtKB-EC"/>
</dbReference>
<evidence type="ECO:0000256" key="6">
    <source>
        <dbReference type="ARBA" id="ARBA00047665"/>
    </source>
</evidence>
<sequence length="407" mass="43969">MTDSSASASHEPAVTDSLAKTPLDQWHRRMGGKMVPFAGYEMPIQYATPESTGSADVDGASTGVAKPVGGIVAEHHACRNKAALFDVSHMGRLRFDGDGAAEFLDHILTRRVTDLPVGGVRYSMVCNAEGGVLDDVLVSHLETPSERRFHLLVVNASNRAKILKWIEPHLADFPTVTMSDRTELTAMIAVQGPLAMEVCKKLFSFDPSRLKNYQARITDQFAKPVIVSRTGYTGEDGLELIVRAEEATRVWENILLAGRDAGFTAAGLGARDTLRMEAGMPLYGHELDETVDPISAGLNFAVNLPNRQFIGSEALQQIKQQGPARVRIGLLPEGKRPAREGCGVLDQNGEKIGEITSGGPSPTLGVPIAMAMVDAKHAGDSEFQVDIRGRTTVAKPTKLPFYRRAVS</sequence>
<dbReference type="RefSeq" id="WP_184305497.1">
    <property type="nucleotide sequence ID" value="NZ_JACHXU010000009.1"/>
</dbReference>
<dbReference type="InterPro" id="IPR029043">
    <property type="entry name" value="GcvT/YgfZ_C"/>
</dbReference>
<dbReference type="Gene3D" id="2.40.30.110">
    <property type="entry name" value="Aminomethyltransferase beta-barrel domains"/>
    <property type="match status" value="1"/>
</dbReference>
<keyword evidence="12" id="KW-1185">Reference proteome</keyword>
<comment type="similarity">
    <text evidence="1">Belongs to the GcvT family.</text>
</comment>
<dbReference type="PANTHER" id="PTHR43757:SF2">
    <property type="entry name" value="AMINOMETHYLTRANSFERASE, MITOCHONDRIAL"/>
    <property type="match status" value="1"/>
</dbReference>
<evidence type="ECO:0000256" key="1">
    <source>
        <dbReference type="ARBA" id="ARBA00008609"/>
    </source>
</evidence>
<dbReference type="AlphaFoldDB" id="A0A7W5DZK4"/>
<keyword evidence="11" id="KW-0489">Methyltransferase</keyword>
<reference evidence="11 12" key="1">
    <citation type="submission" date="2020-08" db="EMBL/GenBank/DDBJ databases">
        <title>Genomic Encyclopedia of Type Strains, Phase III (KMG-III): the genomes of soil and plant-associated and newly described type strains.</title>
        <authorList>
            <person name="Whitman W."/>
        </authorList>
    </citation>
    <scope>NUCLEOTIDE SEQUENCE [LARGE SCALE GENOMIC DNA]</scope>
    <source>
        <strain evidence="11 12">CECT 8075</strain>
    </source>
</reference>
<dbReference type="GO" id="GO:0005829">
    <property type="term" value="C:cytosol"/>
    <property type="evidence" value="ECO:0007669"/>
    <property type="project" value="TreeGrafter"/>
</dbReference>
<protein>
    <recommendedName>
        <fullName evidence="2">aminomethyltransferase</fullName>
        <ecNumber evidence="2">2.1.2.10</ecNumber>
    </recommendedName>
    <alternativeName>
        <fullName evidence="5">Glycine cleavage system T protein</fullName>
    </alternativeName>
</protein>
<dbReference type="Gene3D" id="3.30.70.1400">
    <property type="entry name" value="Aminomethyltransferase beta-barrel domains"/>
    <property type="match status" value="1"/>
</dbReference>
<evidence type="ECO:0000256" key="8">
    <source>
        <dbReference type="SAM" id="MobiDB-lite"/>
    </source>
</evidence>
<evidence type="ECO:0000313" key="12">
    <source>
        <dbReference type="Proteomes" id="UP000536179"/>
    </source>
</evidence>
<dbReference type="InterPro" id="IPR013977">
    <property type="entry name" value="GcvT_C"/>
</dbReference>
<feature type="binding site" evidence="7">
    <location>
        <position position="239"/>
    </location>
    <ligand>
        <name>substrate</name>
    </ligand>
</feature>
<dbReference type="SUPFAM" id="SSF103025">
    <property type="entry name" value="Folate-binding domain"/>
    <property type="match status" value="1"/>
</dbReference>
<feature type="region of interest" description="Disordered" evidence="8">
    <location>
        <begin position="1"/>
        <end position="22"/>
    </location>
</feature>
<dbReference type="GO" id="GO:0008168">
    <property type="term" value="F:methyltransferase activity"/>
    <property type="evidence" value="ECO:0007669"/>
    <property type="project" value="UniProtKB-KW"/>
</dbReference>
<dbReference type="Proteomes" id="UP000536179">
    <property type="component" value="Unassembled WGS sequence"/>
</dbReference>
<accession>A0A7W5DZK4</accession>
<dbReference type="InterPro" id="IPR006222">
    <property type="entry name" value="GCVT_N"/>
</dbReference>
<dbReference type="NCBIfam" id="NF001567">
    <property type="entry name" value="PRK00389.1"/>
    <property type="match status" value="1"/>
</dbReference>
<dbReference type="Pfam" id="PF08669">
    <property type="entry name" value="GCV_T_C"/>
    <property type="match status" value="1"/>
</dbReference>
<dbReference type="InterPro" id="IPR006223">
    <property type="entry name" value="GcvT"/>
</dbReference>
<dbReference type="SUPFAM" id="SSF101790">
    <property type="entry name" value="Aminomethyltransferase beta-barrel domain"/>
    <property type="match status" value="1"/>
</dbReference>
<dbReference type="Pfam" id="PF01571">
    <property type="entry name" value="GCV_T"/>
    <property type="match status" value="1"/>
</dbReference>
<evidence type="ECO:0000256" key="5">
    <source>
        <dbReference type="ARBA" id="ARBA00031395"/>
    </source>
</evidence>
<gene>
    <name evidence="11" type="ORF">FHS27_002928</name>
</gene>